<gene>
    <name evidence="1" type="ORF">RBSWK_00615</name>
</gene>
<dbReference type="EMBL" id="AMWG01000011">
    <property type="protein sequence ID" value="ELP35482.1"/>
    <property type="molecule type" value="Genomic_DNA"/>
</dbReference>
<organism evidence="1 2">
    <name type="scientific">Rhodopirellula baltica SWK14</name>
    <dbReference type="NCBI Taxonomy" id="993516"/>
    <lineage>
        <taxon>Bacteria</taxon>
        <taxon>Pseudomonadati</taxon>
        <taxon>Planctomycetota</taxon>
        <taxon>Planctomycetia</taxon>
        <taxon>Pirellulales</taxon>
        <taxon>Pirellulaceae</taxon>
        <taxon>Rhodopirellula</taxon>
    </lineage>
</organism>
<dbReference type="AlphaFoldDB" id="L7CPE0"/>
<comment type="caution">
    <text evidence="1">The sequence shown here is derived from an EMBL/GenBank/DDBJ whole genome shotgun (WGS) entry which is preliminary data.</text>
</comment>
<accession>L7CPE0</accession>
<evidence type="ECO:0000313" key="2">
    <source>
        <dbReference type="Proteomes" id="UP000010959"/>
    </source>
</evidence>
<reference evidence="1 2" key="1">
    <citation type="journal article" date="2013" name="Mar. Genomics">
        <title>Expression of sulfatases in Rhodopirellula baltica and the diversity of sulfatases in the genus Rhodopirellula.</title>
        <authorList>
            <person name="Wegner C.E."/>
            <person name="Richter-Heitmann T."/>
            <person name="Klindworth A."/>
            <person name="Klockow C."/>
            <person name="Richter M."/>
            <person name="Achstetter T."/>
            <person name="Glockner F.O."/>
            <person name="Harder J."/>
        </authorList>
    </citation>
    <scope>NUCLEOTIDE SEQUENCE [LARGE SCALE GENOMIC DNA]</scope>
    <source>
        <strain evidence="1 2">SWK14</strain>
    </source>
</reference>
<sequence>MHSGWQWFAAAFADWAACSLRSGRRLAARSLAKRMVFQPWTGPEQLNWTEG</sequence>
<proteinExistence type="predicted"/>
<protein>
    <submittedName>
        <fullName evidence="1">Uncharacterized protein</fullName>
    </submittedName>
</protein>
<dbReference type="Proteomes" id="UP000010959">
    <property type="component" value="Unassembled WGS sequence"/>
</dbReference>
<name>L7CPE0_RHOBT</name>
<evidence type="ECO:0000313" key="1">
    <source>
        <dbReference type="EMBL" id="ELP35482.1"/>
    </source>
</evidence>